<dbReference type="Ensembl" id="ENSMPUT00000004987.1">
    <property type="protein sequence ID" value="ENSMPUP00000004903.1"/>
    <property type="gene ID" value="ENSMPUG00000004942.1"/>
</dbReference>
<feature type="region of interest" description="Disordered" evidence="1">
    <location>
        <begin position="1"/>
        <end position="117"/>
    </location>
</feature>
<feature type="region of interest" description="Disordered" evidence="1">
    <location>
        <begin position="134"/>
        <end position="303"/>
    </location>
</feature>
<dbReference type="HOGENOM" id="CLU_919921_0_0_1"/>
<dbReference type="EMBL" id="AEYP01049446">
    <property type="status" value="NOT_ANNOTATED_CDS"/>
    <property type="molecule type" value="Genomic_DNA"/>
</dbReference>
<dbReference type="InParanoid" id="M3Y0Q2"/>
<name>M3Y0Q2_MUSPF</name>
<sequence length="303" mass="30498">AAGLPSRRAPARGTGVRGTGSRLLQAGRAPAAGGGAEDTRENQPGAGNERAPTCLAARQGGATFSSASRRPRDQSLASVPFRHLPVTRHLLTSPAETLARARDAPPAPASSPFQTWEPQVRRLAPACALASGVAGQVRRSLAGASPDAASGSPYSSSASPAPLPSPEVMTALPPRDKTASQWQTPEEPGQSLALSVTRQEAGGAVRTGSGALGFGGAPCVGGAPRRGAPEGSRGPASPSERGVSTLNTAHPGSRVCLAGATCRDEPLVLPGPKGWGGEEAPQRNQGPPGMCSPRGGQEAPLRP</sequence>
<feature type="compositionally biased region" description="Low complexity" evidence="1">
    <location>
        <begin position="140"/>
        <end position="160"/>
    </location>
</feature>
<organism evidence="2">
    <name type="scientific">Mustela putorius furo</name>
    <name type="common">European domestic ferret</name>
    <name type="synonym">Mustela furo</name>
    <dbReference type="NCBI Taxonomy" id="9669"/>
    <lineage>
        <taxon>Eukaryota</taxon>
        <taxon>Metazoa</taxon>
        <taxon>Chordata</taxon>
        <taxon>Craniata</taxon>
        <taxon>Vertebrata</taxon>
        <taxon>Euteleostomi</taxon>
        <taxon>Mammalia</taxon>
        <taxon>Eutheria</taxon>
        <taxon>Laurasiatheria</taxon>
        <taxon>Carnivora</taxon>
        <taxon>Caniformia</taxon>
        <taxon>Musteloidea</taxon>
        <taxon>Mustelidae</taxon>
        <taxon>Mustelinae</taxon>
        <taxon>Mustela</taxon>
    </lineage>
</organism>
<protein>
    <submittedName>
        <fullName evidence="2">Uncharacterized protein</fullName>
    </submittedName>
</protein>
<reference evidence="2" key="1">
    <citation type="submission" date="2024-06" db="UniProtKB">
        <authorList>
            <consortium name="Ensembl"/>
        </authorList>
    </citation>
    <scope>IDENTIFICATION</scope>
</reference>
<evidence type="ECO:0000256" key="1">
    <source>
        <dbReference type="SAM" id="MobiDB-lite"/>
    </source>
</evidence>
<accession>M3Y0Q2</accession>
<evidence type="ECO:0000313" key="2">
    <source>
        <dbReference type="Ensembl" id="ENSMPUP00000004903.1"/>
    </source>
</evidence>
<dbReference type="AlphaFoldDB" id="M3Y0Q2"/>
<proteinExistence type="predicted"/>
<feature type="compositionally biased region" description="Gly residues" evidence="1">
    <location>
        <begin position="210"/>
        <end position="219"/>
    </location>
</feature>